<gene>
    <name evidence="6" type="ORF">Ga0074812_15127</name>
</gene>
<dbReference type="InterPro" id="IPR001647">
    <property type="entry name" value="HTH_TetR"/>
</dbReference>
<dbReference type="PANTHER" id="PTHR47506:SF6">
    <property type="entry name" value="HTH-TYPE TRANSCRIPTIONAL REPRESSOR NEMR"/>
    <property type="match status" value="1"/>
</dbReference>
<dbReference type="PROSITE" id="PS50977">
    <property type="entry name" value="HTH_TETR_2"/>
    <property type="match status" value="1"/>
</dbReference>
<sequence>MAGRRSVAAALDTRAAIVRCAADIASVEGMEGVTIGRLAAELEMSKSGVIGHFGTKEQLQLATLEYAADRFRVRVWDPVSHRRPGLDRLLAICESWTRHEDDPGFPGGCFIAAVTFEWDGRTGPVHDALAATTKLWRRVLRREIETAVAAGELAADTDPGQVVFALEALAVGVNPARQLHGDDLAPAWALRAMHAVLGVPAPSST</sequence>
<dbReference type="Pfam" id="PF16925">
    <property type="entry name" value="TetR_C_13"/>
    <property type="match status" value="1"/>
</dbReference>
<keyword evidence="1" id="KW-0805">Transcription regulation</keyword>
<dbReference type="AlphaFoldDB" id="A0A0S4R250"/>
<evidence type="ECO:0000259" key="5">
    <source>
        <dbReference type="PROSITE" id="PS50977"/>
    </source>
</evidence>
<keyword evidence="2 4" id="KW-0238">DNA-binding</keyword>
<dbReference type="InterPro" id="IPR011075">
    <property type="entry name" value="TetR_C"/>
</dbReference>
<dbReference type="SUPFAM" id="SSF46689">
    <property type="entry name" value="Homeodomain-like"/>
    <property type="match status" value="1"/>
</dbReference>
<keyword evidence="7" id="KW-1185">Reference proteome</keyword>
<dbReference type="Gene3D" id="1.10.10.60">
    <property type="entry name" value="Homeodomain-like"/>
    <property type="match status" value="1"/>
</dbReference>
<evidence type="ECO:0000256" key="4">
    <source>
        <dbReference type="PROSITE-ProRule" id="PRU00335"/>
    </source>
</evidence>
<dbReference type="EMBL" id="FAOZ01000051">
    <property type="protein sequence ID" value="CUU60966.1"/>
    <property type="molecule type" value="Genomic_DNA"/>
</dbReference>
<evidence type="ECO:0000256" key="2">
    <source>
        <dbReference type="ARBA" id="ARBA00023125"/>
    </source>
</evidence>
<dbReference type="GO" id="GO:0003677">
    <property type="term" value="F:DNA binding"/>
    <property type="evidence" value="ECO:0007669"/>
    <property type="project" value="UniProtKB-UniRule"/>
</dbReference>
<evidence type="ECO:0000313" key="7">
    <source>
        <dbReference type="Proteomes" id="UP000198802"/>
    </source>
</evidence>
<protein>
    <submittedName>
        <fullName evidence="6">DNA-binding transcriptional regulator, AcrR family</fullName>
    </submittedName>
</protein>
<evidence type="ECO:0000256" key="3">
    <source>
        <dbReference type="ARBA" id="ARBA00023163"/>
    </source>
</evidence>
<dbReference type="SUPFAM" id="SSF48498">
    <property type="entry name" value="Tetracyclin repressor-like, C-terminal domain"/>
    <property type="match status" value="1"/>
</dbReference>
<dbReference type="Pfam" id="PF00440">
    <property type="entry name" value="TetR_N"/>
    <property type="match status" value="1"/>
</dbReference>
<evidence type="ECO:0000256" key="1">
    <source>
        <dbReference type="ARBA" id="ARBA00023015"/>
    </source>
</evidence>
<dbReference type="InterPro" id="IPR036271">
    <property type="entry name" value="Tet_transcr_reg_TetR-rel_C_sf"/>
</dbReference>
<organism evidence="6 7">
    <name type="scientific">Parafrankia irregularis</name>
    <dbReference type="NCBI Taxonomy" id="795642"/>
    <lineage>
        <taxon>Bacteria</taxon>
        <taxon>Bacillati</taxon>
        <taxon>Actinomycetota</taxon>
        <taxon>Actinomycetes</taxon>
        <taxon>Frankiales</taxon>
        <taxon>Frankiaceae</taxon>
        <taxon>Parafrankia</taxon>
    </lineage>
</organism>
<proteinExistence type="predicted"/>
<dbReference type="RefSeq" id="WP_091286596.1">
    <property type="nucleotide sequence ID" value="NZ_FAOZ01000051.1"/>
</dbReference>
<dbReference type="PANTHER" id="PTHR47506">
    <property type="entry name" value="TRANSCRIPTIONAL REGULATORY PROTEIN"/>
    <property type="match status" value="1"/>
</dbReference>
<feature type="DNA-binding region" description="H-T-H motif" evidence="4">
    <location>
        <begin position="34"/>
        <end position="53"/>
    </location>
</feature>
<evidence type="ECO:0000313" key="6">
    <source>
        <dbReference type="EMBL" id="CUU60966.1"/>
    </source>
</evidence>
<keyword evidence="3" id="KW-0804">Transcription</keyword>
<name>A0A0S4R250_9ACTN</name>
<feature type="domain" description="HTH tetR-type" evidence="5">
    <location>
        <begin position="11"/>
        <end position="71"/>
    </location>
</feature>
<dbReference type="InterPro" id="IPR009057">
    <property type="entry name" value="Homeodomain-like_sf"/>
</dbReference>
<accession>A0A0S4R250</accession>
<reference evidence="7" key="1">
    <citation type="submission" date="2015-11" db="EMBL/GenBank/DDBJ databases">
        <authorList>
            <person name="Varghese N."/>
        </authorList>
    </citation>
    <scope>NUCLEOTIDE SEQUENCE [LARGE SCALE GENOMIC DNA]</scope>
    <source>
        <strain evidence="7">DSM 45899</strain>
    </source>
</reference>
<dbReference type="Gene3D" id="1.10.357.10">
    <property type="entry name" value="Tetracycline Repressor, domain 2"/>
    <property type="match status" value="1"/>
</dbReference>
<dbReference type="Proteomes" id="UP000198802">
    <property type="component" value="Unassembled WGS sequence"/>
</dbReference>